<reference evidence="1 2" key="1">
    <citation type="journal article" date="2012" name="Genome Biol.">
        <title>Sequencing three crocodilian genomes to illuminate the evolution of archosaurs and amniotes.</title>
        <authorList>
            <person name="St John J.A."/>
            <person name="Braun E.L."/>
            <person name="Isberg S.R."/>
            <person name="Miles L.G."/>
            <person name="Chong A.Y."/>
            <person name="Gongora J."/>
            <person name="Dalzell P."/>
            <person name="Moran C."/>
            <person name="Bed'hom B."/>
            <person name="Abzhanov A."/>
            <person name="Burgess S.C."/>
            <person name="Cooksey A.M."/>
            <person name="Castoe T.A."/>
            <person name="Crawford N.G."/>
            <person name="Densmore L.D."/>
            <person name="Drew J.C."/>
            <person name="Edwards S.V."/>
            <person name="Faircloth B.C."/>
            <person name="Fujita M.K."/>
            <person name="Greenwold M.J."/>
            <person name="Hoffmann F.G."/>
            <person name="Howard J.M."/>
            <person name="Iguchi T."/>
            <person name="Janes D.E."/>
            <person name="Khan S.Y."/>
            <person name="Kohno S."/>
            <person name="de Koning A.J."/>
            <person name="Lance S.L."/>
            <person name="McCarthy F.M."/>
            <person name="McCormack J.E."/>
            <person name="Merchant M.E."/>
            <person name="Peterson D.G."/>
            <person name="Pollock D.D."/>
            <person name="Pourmand N."/>
            <person name="Raney B.J."/>
            <person name="Roessler K.A."/>
            <person name="Sanford J.R."/>
            <person name="Sawyer R.H."/>
            <person name="Schmidt C.J."/>
            <person name="Triplett E.W."/>
            <person name="Tuberville T.D."/>
            <person name="Venegas-Anaya M."/>
            <person name="Howard J.T."/>
            <person name="Jarvis E.D."/>
            <person name="Guillette L.J.Jr."/>
            <person name="Glenn T.C."/>
            <person name="Green R.E."/>
            <person name="Ray D.A."/>
        </authorList>
    </citation>
    <scope>NUCLEOTIDE SEQUENCE [LARGE SCALE GENOMIC DNA]</scope>
    <source>
        <strain evidence="1">KSC_2009_1</strain>
    </source>
</reference>
<accession>A0A151NZE7</accession>
<name>A0A151NZE7_ALLMI</name>
<comment type="caution">
    <text evidence="1">The sequence shown here is derived from an EMBL/GenBank/DDBJ whole genome shotgun (WGS) entry which is preliminary data.</text>
</comment>
<evidence type="ECO:0000313" key="2">
    <source>
        <dbReference type="Proteomes" id="UP000050525"/>
    </source>
</evidence>
<dbReference type="EMBL" id="AKHW03001485">
    <property type="protein sequence ID" value="KYO42010.1"/>
    <property type="molecule type" value="Genomic_DNA"/>
</dbReference>
<dbReference type="Proteomes" id="UP000050525">
    <property type="component" value="Unassembled WGS sequence"/>
</dbReference>
<sequence length="97" mass="11158">MKISCPCEPYHNSKMKSESFQVLSAYWGLNGEVNNVSSPFLICMPLKLSVLSQHEMTTCFIYTVHHLQHHVFLHSPPRQYSLNRNSGKLEMTASFLE</sequence>
<dbReference type="AlphaFoldDB" id="A0A151NZE7"/>
<protein>
    <submittedName>
        <fullName evidence="1">Uncharacterized protein</fullName>
    </submittedName>
</protein>
<gene>
    <name evidence="1" type="ORF">Y1Q_0002664</name>
</gene>
<keyword evidence="2" id="KW-1185">Reference proteome</keyword>
<organism evidence="1 2">
    <name type="scientific">Alligator mississippiensis</name>
    <name type="common">American alligator</name>
    <dbReference type="NCBI Taxonomy" id="8496"/>
    <lineage>
        <taxon>Eukaryota</taxon>
        <taxon>Metazoa</taxon>
        <taxon>Chordata</taxon>
        <taxon>Craniata</taxon>
        <taxon>Vertebrata</taxon>
        <taxon>Euteleostomi</taxon>
        <taxon>Archelosauria</taxon>
        <taxon>Archosauria</taxon>
        <taxon>Crocodylia</taxon>
        <taxon>Alligatoridae</taxon>
        <taxon>Alligatorinae</taxon>
        <taxon>Alligator</taxon>
    </lineage>
</organism>
<evidence type="ECO:0000313" key="1">
    <source>
        <dbReference type="EMBL" id="KYO42010.1"/>
    </source>
</evidence>
<proteinExistence type="predicted"/>